<dbReference type="UniPathway" id="UPA01057">
    <property type="reaction ID" value="UER00164"/>
</dbReference>
<reference evidence="9 10" key="1">
    <citation type="submission" date="2016-10" db="EMBL/GenBank/DDBJ databases">
        <authorList>
            <person name="de Groot N.N."/>
        </authorList>
    </citation>
    <scope>NUCLEOTIDE SEQUENCE [LARGE SCALE GENOMIC DNA]</scope>
    <source>
        <strain evidence="9 10">CGMCC 4.3143</strain>
    </source>
</reference>
<dbReference type="InterPro" id="IPR011766">
    <property type="entry name" value="TPP_enzyme_TPP-bd"/>
</dbReference>
<evidence type="ECO:0000259" key="8">
    <source>
        <dbReference type="Pfam" id="PF02776"/>
    </source>
</evidence>
<keyword evidence="5 6" id="KW-0464">Manganese</keyword>
<keyword evidence="3 6" id="KW-0460">Magnesium</keyword>
<evidence type="ECO:0000256" key="5">
    <source>
        <dbReference type="ARBA" id="ARBA00023211"/>
    </source>
</evidence>
<dbReference type="OrthoDB" id="9791859at2"/>
<dbReference type="PANTHER" id="PTHR42916">
    <property type="entry name" value="2-SUCCINYL-5-ENOLPYRUVYL-6-HYDROXY-3-CYCLOHEXENE-1-CARBOXYLATE SYNTHASE"/>
    <property type="match status" value="1"/>
</dbReference>
<feature type="domain" description="Thiamine pyrophosphate enzyme N-terminal TPP-binding" evidence="8">
    <location>
        <begin position="8"/>
        <end position="124"/>
    </location>
</feature>
<comment type="subunit">
    <text evidence="6">Homodimer.</text>
</comment>
<comment type="catalytic activity">
    <reaction evidence="6">
        <text>isochorismate + 2-oxoglutarate + H(+) = 5-enolpyruvoyl-6-hydroxy-2-succinyl-cyclohex-3-ene-1-carboxylate + CO2</text>
        <dbReference type="Rhea" id="RHEA:25593"/>
        <dbReference type="ChEBI" id="CHEBI:15378"/>
        <dbReference type="ChEBI" id="CHEBI:16526"/>
        <dbReference type="ChEBI" id="CHEBI:16810"/>
        <dbReference type="ChEBI" id="CHEBI:29780"/>
        <dbReference type="ChEBI" id="CHEBI:58818"/>
        <dbReference type="EC" id="2.2.1.9"/>
    </reaction>
</comment>
<dbReference type="AlphaFoldDB" id="A0A1G7G3A3"/>
<organism evidence="9 10">
    <name type="scientific">Pseudonocardia oroxyli</name>
    <dbReference type="NCBI Taxonomy" id="366584"/>
    <lineage>
        <taxon>Bacteria</taxon>
        <taxon>Bacillati</taxon>
        <taxon>Actinomycetota</taxon>
        <taxon>Actinomycetes</taxon>
        <taxon>Pseudonocardiales</taxon>
        <taxon>Pseudonocardiaceae</taxon>
        <taxon>Pseudonocardia</taxon>
    </lineage>
</organism>
<keyword evidence="4 6" id="KW-0786">Thiamine pyrophosphate</keyword>
<dbReference type="Gene3D" id="3.40.50.1220">
    <property type="entry name" value="TPP-binding domain"/>
    <property type="match status" value="1"/>
</dbReference>
<dbReference type="NCBIfam" id="TIGR00173">
    <property type="entry name" value="menD"/>
    <property type="match status" value="1"/>
</dbReference>
<dbReference type="RefSeq" id="WP_093076617.1">
    <property type="nucleotide sequence ID" value="NZ_FNBE01000002.1"/>
</dbReference>
<dbReference type="InterPro" id="IPR029061">
    <property type="entry name" value="THDP-binding"/>
</dbReference>
<comment type="cofactor">
    <cofactor evidence="6">
        <name>thiamine diphosphate</name>
        <dbReference type="ChEBI" id="CHEBI:58937"/>
    </cofactor>
    <text evidence="6">Binds 1 thiamine pyrophosphate per subunit.</text>
</comment>
<dbReference type="GO" id="GO:0009234">
    <property type="term" value="P:menaquinone biosynthetic process"/>
    <property type="evidence" value="ECO:0007669"/>
    <property type="project" value="UniProtKB-UniRule"/>
</dbReference>
<evidence type="ECO:0000256" key="1">
    <source>
        <dbReference type="ARBA" id="ARBA00022679"/>
    </source>
</evidence>
<dbReference type="Proteomes" id="UP000198967">
    <property type="component" value="Unassembled WGS sequence"/>
</dbReference>
<dbReference type="PANTHER" id="PTHR42916:SF1">
    <property type="entry name" value="PROTEIN PHYLLO, CHLOROPLASTIC"/>
    <property type="match status" value="1"/>
</dbReference>
<evidence type="ECO:0000313" key="10">
    <source>
        <dbReference type="Proteomes" id="UP000198967"/>
    </source>
</evidence>
<gene>
    <name evidence="6" type="primary">menD</name>
    <name evidence="9" type="ORF">SAMN05216377_102199</name>
</gene>
<evidence type="ECO:0000313" key="9">
    <source>
        <dbReference type="EMBL" id="SDE82636.1"/>
    </source>
</evidence>
<keyword evidence="2 6" id="KW-0479">Metal-binding</keyword>
<dbReference type="Gene3D" id="3.40.50.970">
    <property type="match status" value="2"/>
</dbReference>
<comment type="cofactor">
    <cofactor evidence="6">
        <name>Mg(2+)</name>
        <dbReference type="ChEBI" id="CHEBI:18420"/>
    </cofactor>
    <cofactor evidence="6">
        <name>Mn(2+)</name>
        <dbReference type="ChEBI" id="CHEBI:29035"/>
    </cofactor>
</comment>
<dbReference type="GO" id="GO:0030145">
    <property type="term" value="F:manganese ion binding"/>
    <property type="evidence" value="ECO:0007669"/>
    <property type="project" value="UniProtKB-UniRule"/>
</dbReference>
<keyword evidence="1 6" id="KW-0808">Transferase</keyword>
<proteinExistence type="inferred from homology"/>
<dbReference type="Pfam" id="PF02776">
    <property type="entry name" value="TPP_enzyme_N"/>
    <property type="match status" value="1"/>
</dbReference>
<dbReference type="CDD" id="cd07037">
    <property type="entry name" value="TPP_PYR_MenD"/>
    <property type="match status" value="1"/>
</dbReference>
<comment type="pathway">
    <text evidence="6">Quinol/quinone metabolism; 1,4-dihydroxy-2-naphthoate biosynthesis; 1,4-dihydroxy-2-naphthoate from chorismate: step 2/7.</text>
</comment>
<dbReference type="STRING" id="366584.SAMN05216377_102199"/>
<dbReference type="CDD" id="cd02009">
    <property type="entry name" value="TPP_SHCHC_synthase"/>
    <property type="match status" value="1"/>
</dbReference>
<dbReference type="SUPFAM" id="SSF52518">
    <property type="entry name" value="Thiamin diphosphate-binding fold (THDP-binding)"/>
    <property type="match status" value="2"/>
</dbReference>
<dbReference type="InterPro" id="IPR004433">
    <property type="entry name" value="MenaQ_synth_MenD"/>
</dbReference>
<dbReference type="InterPro" id="IPR012001">
    <property type="entry name" value="Thiamin_PyroP_enz_TPP-bd_dom"/>
</dbReference>
<evidence type="ECO:0000256" key="3">
    <source>
        <dbReference type="ARBA" id="ARBA00022842"/>
    </source>
</evidence>
<evidence type="ECO:0000259" key="7">
    <source>
        <dbReference type="Pfam" id="PF02775"/>
    </source>
</evidence>
<comment type="function">
    <text evidence="6">Catalyzes the thiamine diphosphate-dependent decarboxylation of 2-oxoglutarate and the subsequent addition of the resulting succinic semialdehyde-thiamine pyrophosphate anion to isochorismate to yield 2-succinyl-5-enolpyruvyl-6-hydroxy-3-cyclohexene-1-carboxylate (SEPHCHC).</text>
</comment>
<comment type="pathway">
    <text evidence="6">Quinol/quinone metabolism; menaquinone biosynthesis.</text>
</comment>
<dbReference type="Pfam" id="PF02775">
    <property type="entry name" value="TPP_enzyme_C"/>
    <property type="match status" value="1"/>
</dbReference>
<dbReference type="UniPathway" id="UPA00079"/>
<keyword evidence="10" id="KW-1185">Reference proteome</keyword>
<dbReference type="HAMAP" id="MF_01659">
    <property type="entry name" value="MenD"/>
    <property type="match status" value="1"/>
</dbReference>
<evidence type="ECO:0000256" key="6">
    <source>
        <dbReference type="HAMAP-Rule" id="MF_01659"/>
    </source>
</evidence>
<dbReference type="PIRSF" id="PIRSF004983">
    <property type="entry name" value="MenD"/>
    <property type="match status" value="1"/>
</dbReference>
<protein>
    <recommendedName>
        <fullName evidence="6">2-succinyl-5-enolpyruvyl-6-hydroxy-3-cyclohexene-1-carboxylate synthase</fullName>
        <shortName evidence="6">SEPHCHC synthase</shortName>
        <ecNumber evidence="6">2.2.1.9</ecNumber>
    </recommendedName>
    <alternativeName>
        <fullName evidence="6">Menaquinone biosynthesis protein MenD</fullName>
    </alternativeName>
</protein>
<feature type="domain" description="Thiamine pyrophosphate enzyme TPP-binding" evidence="7">
    <location>
        <begin position="402"/>
        <end position="519"/>
    </location>
</feature>
<evidence type="ECO:0000256" key="2">
    <source>
        <dbReference type="ARBA" id="ARBA00022723"/>
    </source>
</evidence>
<dbReference type="GO" id="GO:0070204">
    <property type="term" value="F:2-succinyl-5-enolpyruvyl-6-hydroxy-3-cyclohexene-1-carboxylic-acid synthase activity"/>
    <property type="evidence" value="ECO:0007669"/>
    <property type="project" value="UniProtKB-UniRule"/>
</dbReference>
<name>A0A1G7G3A3_PSEOR</name>
<evidence type="ECO:0000256" key="4">
    <source>
        <dbReference type="ARBA" id="ARBA00023052"/>
    </source>
</evidence>
<accession>A0A1G7G3A3</accession>
<comment type="similarity">
    <text evidence="6">Belongs to the TPP enzyme family. MenD subfamily.</text>
</comment>
<dbReference type="EMBL" id="FNBE01000002">
    <property type="protein sequence ID" value="SDE82636.1"/>
    <property type="molecule type" value="Genomic_DNA"/>
</dbReference>
<dbReference type="EC" id="2.2.1.9" evidence="6"/>
<keyword evidence="6" id="KW-0474">Menaquinone biosynthesis</keyword>
<dbReference type="GO" id="GO:0000287">
    <property type="term" value="F:magnesium ion binding"/>
    <property type="evidence" value="ECO:0007669"/>
    <property type="project" value="UniProtKB-UniRule"/>
</dbReference>
<sequence length="559" mass="56538">MNPSTAQARVVVDELVRLGVTDAVLCPGSRNAPLAFALHAADAAGRLRLHVRVDERTGAFLALGLALGSGRPVPVVTTSGTAVANLHPAVLEAAWSGVPLLALTADRPMDLVGTGASQTVDQHGIFGTAVRRASTLSVASSDSREPARWRSAVDRAVAAATGAAGGEPGPVHLNVPFAEPLVPEPGAVFPEGRPDGAPWTVVSPVGRVAAPLPLDPAAPTLVVAGAGTAPAPTLLGGTPVIAEPSSPLWAHGLVAGPWLLGAAGALPRPRQVVVIGRPTLHRAVARLLADPAVDVYAVAAPDGMPFTDVAGSVRAVGALPQLAPPAEFVRAWREADDAAAAVLDRTLDPTRDPEHAAVPRGLVLARALTAALPGGSRLVLGSSNPVRDVALAALPRAGLEVLSNRGVAGIDGTVSTAVGAALTHPGPTVALLGDLTLLHDTTGLLIGPDEPRPALTLVVLNDSGGGIFGLLEQGADEHAASFERIFGTPHRADLAAVATGLGATHTLLTDLADLPEALAGEDKGLRVVEVRADRSTLRAGHDALAAEITAAVRALPDRT</sequence>
<dbReference type="GO" id="GO:0030976">
    <property type="term" value="F:thiamine pyrophosphate binding"/>
    <property type="evidence" value="ECO:0007669"/>
    <property type="project" value="UniProtKB-UniRule"/>
</dbReference>